<evidence type="ECO:0000256" key="3">
    <source>
        <dbReference type="ARBA" id="ARBA00022450"/>
    </source>
</evidence>
<reference evidence="13 14" key="1">
    <citation type="submission" date="2024-09" db="EMBL/GenBank/DDBJ databases">
        <authorList>
            <person name="Sun Q."/>
            <person name="Mori K."/>
        </authorList>
    </citation>
    <scope>NUCLEOTIDE SEQUENCE [LARGE SCALE GENOMIC DNA]</scope>
    <source>
        <strain evidence="13 14">TBRC 1432</strain>
    </source>
</reference>
<dbReference type="Gene3D" id="3.30.70.3290">
    <property type="match status" value="2"/>
</dbReference>
<dbReference type="Gene3D" id="1.10.1200.10">
    <property type="entry name" value="ACP-like"/>
    <property type="match status" value="2"/>
</dbReference>
<evidence type="ECO:0000256" key="2">
    <source>
        <dbReference type="ARBA" id="ARBA00004792"/>
    </source>
</evidence>
<dbReference type="SUPFAM" id="SSF52151">
    <property type="entry name" value="FabD/lysophospholipase-like"/>
    <property type="match status" value="2"/>
</dbReference>
<dbReference type="Pfam" id="PF00550">
    <property type="entry name" value="PP-binding"/>
    <property type="match status" value="2"/>
</dbReference>
<dbReference type="InterPro" id="IPR036291">
    <property type="entry name" value="NAD(P)-bd_dom_sf"/>
</dbReference>
<dbReference type="PROSITE" id="PS00012">
    <property type="entry name" value="PHOSPHOPANTETHEINE"/>
    <property type="match status" value="2"/>
</dbReference>
<dbReference type="PROSITE" id="PS50075">
    <property type="entry name" value="CARRIER"/>
    <property type="match status" value="2"/>
</dbReference>
<feature type="region of interest" description="N-terminal hotdog fold" evidence="9">
    <location>
        <begin position="904"/>
        <end position="1023"/>
    </location>
</feature>
<feature type="active site" description="Proton donor; for dehydratase activity" evidence="9">
    <location>
        <position position="1093"/>
    </location>
</feature>
<feature type="domain" description="Carrier" evidence="10">
    <location>
        <begin position="3062"/>
        <end position="3140"/>
    </location>
</feature>
<dbReference type="Gene3D" id="3.10.129.110">
    <property type="entry name" value="Polyketide synthase dehydratase"/>
    <property type="match status" value="1"/>
</dbReference>
<dbReference type="Pfam" id="PF14765">
    <property type="entry name" value="PS-DH"/>
    <property type="match status" value="1"/>
</dbReference>
<dbReference type="CDD" id="cd08952">
    <property type="entry name" value="KR_1_SDR_x"/>
    <property type="match status" value="2"/>
</dbReference>
<dbReference type="SMART" id="SM01294">
    <property type="entry name" value="PKS_PP_betabranch"/>
    <property type="match status" value="2"/>
</dbReference>
<dbReference type="SMART" id="SM00823">
    <property type="entry name" value="PKS_PP"/>
    <property type="match status" value="2"/>
</dbReference>
<keyword evidence="6" id="KW-0045">Antibiotic biosynthesis</keyword>
<dbReference type="SMART" id="SM00826">
    <property type="entry name" value="PKS_DH"/>
    <property type="match status" value="1"/>
</dbReference>
<keyword evidence="4" id="KW-0597">Phosphoprotein</keyword>
<dbReference type="InterPro" id="IPR006162">
    <property type="entry name" value="Ppantetheine_attach_site"/>
</dbReference>
<proteinExistence type="predicted"/>
<dbReference type="InterPro" id="IPR042104">
    <property type="entry name" value="PKS_dehydratase_sf"/>
</dbReference>
<organism evidence="13 14">
    <name type="scientific">Kutzneria chonburiensis</name>
    <dbReference type="NCBI Taxonomy" id="1483604"/>
    <lineage>
        <taxon>Bacteria</taxon>
        <taxon>Bacillati</taxon>
        <taxon>Actinomycetota</taxon>
        <taxon>Actinomycetes</taxon>
        <taxon>Pseudonocardiales</taxon>
        <taxon>Pseudonocardiaceae</taxon>
        <taxon>Kutzneria</taxon>
    </lineage>
</organism>
<dbReference type="SMART" id="SM00822">
    <property type="entry name" value="PKS_KR"/>
    <property type="match status" value="2"/>
</dbReference>
<dbReference type="PANTHER" id="PTHR43775">
    <property type="entry name" value="FATTY ACID SYNTHASE"/>
    <property type="match status" value="1"/>
</dbReference>
<comment type="pathway">
    <text evidence="2">Antibiotic biosynthesis.</text>
</comment>
<dbReference type="Pfam" id="PF21089">
    <property type="entry name" value="PKS_DH_N"/>
    <property type="match status" value="1"/>
</dbReference>
<evidence type="ECO:0000256" key="1">
    <source>
        <dbReference type="ARBA" id="ARBA00001957"/>
    </source>
</evidence>
<dbReference type="InterPro" id="IPR049551">
    <property type="entry name" value="PKS_DH_C"/>
</dbReference>
<dbReference type="InterPro" id="IPR036736">
    <property type="entry name" value="ACP-like_sf"/>
</dbReference>
<dbReference type="InterPro" id="IPR050091">
    <property type="entry name" value="PKS_NRPS_Biosynth_Enz"/>
</dbReference>
<dbReference type="InterPro" id="IPR032821">
    <property type="entry name" value="PKS_assoc"/>
</dbReference>
<dbReference type="Gene3D" id="3.40.50.720">
    <property type="entry name" value="NAD(P)-binding Rossmann-like Domain"/>
    <property type="match status" value="2"/>
</dbReference>
<dbReference type="InterPro" id="IPR018201">
    <property type="entry name" value="Ketoacyl_synth_AS"/>
</dbReference>
<dbReference type="Pfam" id="PF08990">
    <property type="entry name" value="Docking"/>
    <property type="match status" value="1"/>
</dbReference>
<dbReference type="Gene3D" id="3.40.366.10">
    <property type="entry name" value="Malonyl-Coenzyme A Acyl Carrier Protein, domain 2"/>
    <property type="match status" value="2"/>
</dbReference>
<feature type="active site" description="Proton acceptor; for dehydratase activity" evidence="9">
    <location>
        <position position="936"/>
    </location>
</feature>
<comment type="cofactor">
    <cofactor evidence="1">
        <name>pantetheine 4'-phosphate</name>
        <dbReference type="ChEBI" id="CHEBI:47942"/>
    </cofactor>
</comment>
<dbReference type="Gene3D" id="3.40.47.10">
    <property type="match status" value="2"/>
</dbReference>
<dbReference type="InterPro" id="IPR049900">
    <property type="entry name" value="PKS_mFAS_DH"/>
</dbReference>
<dbReference type="SUPFAM" id="SSF55048">
    <property type="entry name" value="Probable ACP-binding domain of malonyl-CoA ACP transacylase"/>
    <property type="match status" value="2"/>
</dbReference>
<dbReference type="InterPro" id="IPR013968">
    <property type="entry name" value="PKS_KR"/>
</dbReference>
<dbReference type="Pfam" id="PF16197">
    <property type="entry name" value="KAsynt_C_assoc"/>
    <property type="match status" value="2"/>
</dbReference>
<dbReference type="InterPro" id="IPR016039">
    <property type="entry name" value="Thiolase-like"/>
</dbReference>
<feature type="region of interest" description="C-terminal hotdog fold" evidence="9">
    <location>
        <begin position="1034"/>
        <end position="1188"/>
    </location>
</feature>
<dbReference type="SUPFAM" id="SSF51735">
    <property type="entry name" value="NAD(P)-binding Rossmann-fold domains"/>
    <property type="match status" value="4"/>
</dbReference>
<dbReference type="PROSITE" id="PS52019">
    <property type="entry name" value="PKS_MFAS_DH"/>
    <property type="match status" value="1"/>
</dbReference>
<dbReference type="SMART" id="SM00825">
    <property type="entry name" value="PKS_KS"/>
    <property type="match status" value="2"/>
</dbReference>
<feature type="domain" description="Ketosynthase family 3 (KS3)" evidence="11">
    <location>
        <begin position="1712"/>
        <end position="2138"/>
    </location>
</feature>
<dbReference type="SUPFAM" id="SSF47336">
    <property type="entry name" value="ACP-like"/>
    <property type="match status" value="2"/>
</dbReference>
<dbReference type="Pfam" id="PF02801">
    <property type="entry name" value="Ketoacyl-synt_C"/>
    <property type="match status" value="2"/>
</dbReference>
<feature type="domain" description="Ketosynthase family 3 (KS3)" evidence="11">
    <location>
        <begin position="36"/>
        <end position="464"/>
    </location>
</feature>
<dbReference type="InterPro" id="IPR014043">
    <property type="entry name" value="Acyl_transferase_dom"/>
</dbReference>
<dbReference type="Proteomes" id="UP001589810">
    <property type="component" value="Unassembled WGS sequence"/>
</dbReference>
<dbReference type="InterPro" id="IPR049552">
    <property type="entry name" value="PKS_DH_N"/>
</dbReference>
<keyword evidence="7" id="KW-0511">Multifunctional enzyme</keyword>
<keyword evidence="14" id="KW-1185">Reference proteome</keyword>
<keyword evidence="8" id="KW-0012">Acyltransferase</keyword>
<evidence type="ECO:0000313" key="13">
    <source>
        <dbReference type="EMBL" id="MFC0541723.1"/>
    </source>
</evidence>
<accession>A0ABV6MN43</accession>
<dbReference type="InterPro" id="IPR001227">
    <property type="entry name" value="Ac_transferase_dom_sf"/>
</dbReference>
<dbReference type="PROSITE" id="PS00606">
    <property type="entry name" value="KS3_1"/>
    <property type="match status" value="2"/>
</dbReference>
<dbReference type="InterPro" id="IPR009081">
    <property type="entry name" value="PP-bd_ACP"/>
</dbReference>
<evidence type="ECO:0000259" key="12">
    <source>
        <dbReference type="PROSITE" id="PS52019"/>
    </source>
</evidence>
<feature type="domain" description="Carrier" evidence="10">
    <location>
        <begin position="1618"/>
        <end position="1693"/>
    </location>
</feature>
<dbReference type="Pfam" id="PF08659">
    <property type="entry name" value="KR"/>
    <property type="match status" value="2"/>
</dbReference>
<dbReference type="Pfam" id="PF00109">
    <property type="entry name" value="ketoacyl-synt"/>
    <property type="match status" value="2"/>
</dbReference>
<keyword evidence="5" id="KW-0808">Transferase</keyword>
<dbReference type="InterPro" id="IPR014031">
    <property type="entry name" value="Ketoacyl_synth_C"/>
</dbReference>
<dbReference type="PROSITE" id="PS52004">
    <property type="entry name" value="KS3_2"/>
    <property type="match status" value="2"/>
</dbReference>
<dbReference type="SMART" id="SM00827">
    <property type="entry name" value="PKS_AT"/>
    <property type="match status" value="2"/>
</dbReference>
<evidence type="ECO:0000259" key="11">
    <source>
        <dbReference type="PROSITE" id="PS52004"/>
    </source>
</evidence>
<evidence type="ECO:0000256" key="5">
    <source>
        <dbReference type="ARBA" id="ARBA00022679"/>
    </source>
</evidence>
<dbReference type="InterPro" id="IPR020807">
    <property type="entry name" value="PKS_DH"/>
</dbReference>
<evidence type="ECO:0000256" key="7">
    <source>
        <dbReference type="ARBA" id="ARBA00023268"/>
    </source>
</evidence>
<dbReference type="SUPFAM" id="SSF53901">
    <property type="entry name" value="Thiolase-like"/>
    <property type="match status" value="2"/>
</dbReference>
<dbReference type="RefSeq" id="WP_379793886.1">
    <property type="nucleotide sequence ID" value="NZ_JBHLUD010000002.1"/>
</dbReference>
<sequence>MPDMTDESQLVDYLRKVTTDLQKTRSRLRDAETRAHEPIAIVGIGCRYPGGVHGANDLWRLVAEGRDAISGFPRDRGWDVAALYDPDPDAVGKSYTREGGFLTDIDLFDADFFGLSPREALAMDPQQRLLLETTWEALESAGIRPADLRGSRTGVFTGVMHHDYGSRFIGKAPDGFEGYVHMGSAGSMAVGRVAYHLGLEGPAVTVDTACSSSLVSLHLACQALRSGECDLALAGGVAIMAGPTFFVEYSRQRVLSTDGRCHSFADDGDGTGWSEGVGVLAVERLSDALRLGHEVLAVVRGSAVNQDGASNGMTAPSGPAQQRVIDAALRSARLSTDEIDVVEAHGTGTRLGDPIEAQALMATYGRGRSAGRPLWLGSLKSNIGHTQAAAGVAGVIKMVQALRHGVLPRSLYADRPSTEVDWSAGTVALLDRDRAWERVEDRPRRAGVSSFGMSGTNAHVILEEFIPEAAAENGPSTPLAEVLVPLVLSGRTPDAVRDQAAALRDHLAARPWLSLTRAARELAVHRTAFDHRATVTGDRDAVLAALSDVTPVAVGGGRIAAVFSGQGAQHMGMGRELAERFPVFAGALDEVCAAVDPLLGRSLREVMWSGPADVLERTEFAQPALFAFEVALARLWQSWGVEFSVLAGHSVGEIAAAVVAGALSLVDGARLAVVRGRLMQALPAGGAMLAIAAGEAEVAATLGDPAFVGIAAVNGPEAVVVSGARAEVERIAEIWRERGRRTSRLRVSHAFHSPLMEPVLDEFLAVAEELERREPKLPVVASADTTHPFASAAYWVDHARRAVRFHDAVTRLDADVVVEIGPDAVLTPLIDGGTVLPSCRREQSEALTLVTALGEAHAHGVEVDWTTVFPAAARADLPTYPFQHRRFWLAPPALTGAGADALEHPLLSGVVELPGQGGVVLTGRISPAQDPWLADHAVDSTVLFPGTGFLELALRAARQVGWRQVADLVVQAPLVLPAVGVDVQVWVEPEGAPERALVIRGRSGDGEWVEYATGRLVAEEFSAWTVEQWPPAGAEELPVDELYGTLAARGYGYGPAFRGLRALWRSGDELYAEVVLPEEARDGRYGCHPALLDAALHPLAADAGEQVRLPFAFGRATVHLTGASELRVRLQTGGETVRLDAVTSAGDPVLTVGELVLRAARLGSRADGRVHRLAYEVTWQRLPDPPRADQLPGTWLVLAPPATDVSWTRDMAAHTVSVDLSEDRAALTARLVNAVVDGVLLFAAHPDVLVTALQALTEAGVDAPVWCLTHESDDELDTAAVWGAGRAAALELPERWGGLVDLPPAGVRPDLDCLAGLLTAGSGEDQIRLRPDGVFVRRLVRPERPAQPTDWTPSGTVLITGGTGALGGHVARWVAGLGGCSLLLVSRRGAEAAGAQELLAELAATGTPARIVAADVTDRSAMAELVRAAADTGTPVRAVFHAAGVADETPLLETTLDRFHAVMDGKASGARVLDEVLGDVDAFVVFSSVSGVWGGAGQSAYGAGNAVLDALAARRRARGRAGTALAWGPWSGGGMVDADLERRLRRQGLVPLPVDDAMAALSAAVSLGEDRVLADVAWPRFLPVFTSTRPAPFFTALQPRQKTVSTNLAVLAAADRAKALSDLVRTEIAAAVGHRDLSAVDTERPLGEFGFDSLMSVQLRNRLSAATGVRLPATLVFDHPTAGALARHLNSQLAEPSSRPRQPVTTRTAVADEPVAIVGMACRYPGGVASAEDLWRLVAEGRDAVAGFPTDRGWDLVGLSHPDRSRAGTSSAGEGGFLDDVAGFDAAFFGISPREALAMDPQHRLLLETSWAAVEHAGIAPDSLRDSRTGVFVGTMYNDYFSRLSSTPANLEGIIGIANSNSVMSGRISYLLGLQGPAVTLDTACSSSLVALHLAAQALRRGECDLALAGGATVMASPHIFVEFSRQGGLAADGRCKSFAAAADGTGWAEGVGVLVVERLSDARRLGHEVLAVVRGSAVNQDGASNGLTAPSGPAQQRVVEAALAQAGVAATEVDAVEAHGTGTRLGDPIEAHALIATYGQDREPARPLWLGSLKSNLGHAQAASGVGGVIKMVQALRHELLPRTLHADTPSPEVDWSPGTVRLLTEERPWPRGDRQRVAGVSSFGISGTNAHIVLEEGDPIEPVSTGPAARALLPYVLSARSAAGLTAQARALHSHLLDRPGLDLADVAWSLVTTRSRHDHRAVLVAEDRHELLGALDVFADRGRAVPAGPGRVAGLFSGQGAQHVGMGRELAGRFPVFAAALDEVCAAVDPLLGRSLREVMWSGPADVLERTEFAQPALFAFEVALARLWQSWGVEFSVLAGHSVGEIAAAVVAGVLSLVDGARLAVVRGRLMQALPVGGAMLAIAAGEAEVAASLADLPDLAIAAVNGPEAVVVSGTEADVLRIADQWRARGRRTTRLRVSHAFHSPLMEPMLDEFAAFLGELTFHEPSIPVVPTADTSHSFATPEYWVAHARHAVRFADALTAMDADVLIELGPDAVLAPLAAQPVVASARRDQPEVRTLFKALGAGYAQGVSVDWTAVLGEGRQVRLPTYAFQHERYWLEEDTAGRATTPAQVADWRYRIAWDRLPVDDTASLDGRWWVVVPGDTATADVVRRSLAAAGADPRIITVDPHGMDRATLAKELAATADGPVAGVVSLLAEAGGEDAKHRGVAAGALATMVLVQALHDADVSTRLWTLTRGAVRTGPSDAAPDPWHAQVWGLGRVAALEHPALWGGLIDLPVEGEPAGLAAVLSGTAGEDQVALRGDGLHARRLKADPGGAHAPAADPWTDGAVLITGGTGALGAHTARMLASRGASRLVLASRRGPTAPGAEALRAELEELGAKVDLTACDVTDRDAVAQLAERLAAEGAPVHAVVHAAGVAAEKPLTELVGDDFAAVADAKVTAAEILDDVLGDDLTAFVVYSSIAGTWGSAGNGPYAAANAHLDALVERRRARGAVGTAVAWGPWSGGGMADDRFQEQMLRRGVRALSPQGATAALGQALDRDDTTVTVVDVDWDRFAHVFASNRPSPLLRHLTEPTDEAPARSDLTERFAAMDAETRRGAVLDLVRAEVADVLGHATPQAVAVDSAFTDMGFDSLMAVELRTRLGDASGLALPTTLVFDHPSPTAVADYLSRRFELDPDALNNEILAKLDWLEHTLLDAARGDRARFGSRLDALLARLDGTAALPESPLSDDIESATAEELLALVERNVD</sequence>
<dbReference type="InterPro" id="IPR016036">
    <property type="entry name" value="Malonyl_transacylase_ACP-bd"/>
</dbReference>
<evidence type="ECO:0000256" key="4">
    <source>
        <dbReference type="ARBA" id="ARBA00022553"/>
    </source>
</evidence>
<dbReference type="InterPro" id="IPR014030">
    <property type="entry name" value="Ketoacyl_synth_N"/>
</dbReference>
<evidence type="ECO:0000313" key="14">
    <source>
        <dbReference type="Proteomes" id="UP001589810"/>
    </source>
</evidence>
<dbReference type="InterPro" id="IPR016035">
    <property type="entry name" value="Acyl_Trfase/lysoPLipase"/>
</dbReference>
<feature type="domain" description="PKS/mFAS DH" evidence="12">
    <location>
        <begin position="904"/>
        <end position="1188"/>
    </location>
</feature>
<name>A0ABV6MN43_9PSEU</name>
<evidence type="ECO:0000256" key="8">
    <source>
        <dbReference type="ARBA" id="ARBA00023315"/>
    </source>
</evidence>
<dbReference type="InterPro" id="IPR020841">
    <property type="entry name" value="PKS_Beta-ketoAc_synthase_dom"/>
</dbReference>
<keyword evidence="3" id="KW-0596">Phosphopantetheine</keyword>
<evidence type="ECO:0000256" key="6">
    <source>
        <dbReference type="ARBA" id="ARBA00023194"/>
    </source>
</evidence>
<gene>
    <name evidence="13" type="ORF">ACFFH7_09535</name>
</gene>
<comment type="caution">
    <text evidence="13">The sequence shown here is derived from an EMBL/GenBank/DDBJ whole genome shotgun (WGS) entry which is preliminary data.</text>
</comment>
<dbReference type="PANTHER" id="PTHR43775:SF51">
    <property type="entry name" value="INACTIVE PHENOLPHTHIOCEROL SYNTHESIS POLYKETIDE SYNTHASE TYPE I PKS1-RELATED"/>
    <property type="match status" value="1"/>
</dbReference>
<dbReference type="EMBL" id="JBHLUD010000002">
    <property type="protein sequence ID" value="MFC0541723.1"/>
    <property type="molecule type" value="Genomic_DNA"/>
</dbReference>
<dbReference type="CDD" id="cd00833">
    <property type="entry name" value="PKS"/>
    <property type="match status" value="2"/>
</dbReference>
<dbReference type="InterPro" id="IPR020806">
    <property type="entry name" value="PKS_PP-bd"/>
</dbReference>
<dbReference type="InterPro" id="IPR057326">
    <property type="entry name" value="KR_dom"/>
</dbReference>
<evidence type="ECO:0000259" key="10">
    <source>
        <dbReference type="PROSITE" id="PS50075"/>
    </source>
</evidence>
<evidence type="ECO:0000256" key="9">
    <source>
        <dbReference type="PROSITE-ProRule" id="PRU01363"/>
    </source>
</evidence>
<protein>
    <submittedName>
        <fullName evidence="13">SDR family NAD(P)-dependent oxidoreductase</fullName>
    </submittedName>
</protein>
<dbReference type="Pfam" id="PF00698">
    <property type="entry name" value="Acyl_transf_1"/>
    <property type="match status" value="2"/>
</dbReference>
<dbReference type="InterPro" id="IPR015083">
    <property type="entry name" value="NorB/c/GfsB-D-like_docking"/>
</dbReference>